<dbReference type="SUPFAM" id="SSF53335">
    <property type="entry name" value="S-adenosyl-L-methionine-dependent methyltransferases"/>
    <property type="match status" value="1"/>
</dbReference>
<dbReference type="Gene3D" id="3.40.50.150">
    <property type="entry name" value="Vaccinia Virus protein VP39"/>
    <property type="match status" value="1"/>
</dbReference>
<evidence type="ECO:0008006" key="3">
    <source>
        <dbReference type="Google" id="ProtNLM"/>
    </source>
</evidence>
<name>A0ABN9YE42_9DINO</name>
<proteinExistence type="predicted"/>
<comment type="caution">
    <text evidence="1">The sequence shown here is derived from an EMBL/GenBank/DDBJ whole genome shotgun (WGS) entry which is preliminary data.</text>
</comment>
<accession>A0ABN9YE42</accession>
<dbReference type="EMBL" id="CAUYUJ010022515">
    <property type="protein sequence ID" value="CAK0911081.1"/>
    <property type="molecule type" value="Genomic_DNA"/>
</dbReference>
<protein>
    <recommendedName>
        <fullName evidence="3">Methyltransferase domain-containing protein</fullName>
    </recommendedName>
</protein>
<sequence>MPTEARAFELLASSGEARRLPHRGRGSELRVLDFGCGDGRYLPLYLRVAGALREALGASLRVVAYDISTEALRAFRSRAEEAGLRRVGGAGSGPDVLALGALSVHFVLGDGAAELGAVRESLLKAGPVFDLVVVGWGTLSSVPRLPGISPAGLLELFAQMGHAILRRIFGRPCLS</sequence>
<dbReference type="InterPro" id="IPR029063">
    <property type="entry name" value="SAM-dependent_MTases_sf"/>
</dbReference>
<reference evidence="1" key="1">
    <citation type="submission" date="2023-10" db="EMBL/GenBank/DDBJ databases">
        <authorList>
            <person name="Chen Y."/>
            <person name="Shah S."/>
            <person name="Dougan E. K."/>
            <person name="Thang M."/>
            <person name="Chan C."/>
        </authorList>
    </citation>
    <scope>NUCLEOTIDE SEQUENCE [LARGE SCALE GENOMIC DNA]</scope>
</reference>
<organism evidence="1 2">
    <name type="scientific">Prorocentrum cordatum</name>
    <dbReference type="NCBI Taxonomy" id="2364126"/>
    <lineage>
        <taxon>Eukaryota</taxon>
        <taxon>Sar</taxon>
        <taxon>Alveolata</taxon>
        <taxon>Dinophyceae</taxon>
        <taxon>Prorocentrales</taxon>
        <taxon>Prorocentraceae</taxon>
        <taxon>Prorocentrum</taxon>
    </lineage>
</organism>
<dbReference type="Proteomes" id="UP001189429">
    <property type="component" value="Unassembled WGS sequence"/>
</dbReference>
<evidence type="ECO:0000313" key="2">
    <source>
        <dbReference type="Proteomes" id="UP001189429"/>
    </source>
</evidence>
<gene>
    <name evidence="1" type="ORF">PCOR1329_LOCUS85068</name>
</gene>
<evidence type="ECO:0000313" key="1">
    <source>
        <dbReference type="EMBL" id="CAK0911081.1"/>
    </source>
</evidence>
<keyword evidence="2" id="KW-1185">Reference proteome</keyword>